<sequence length="226" mass="24697">MLAKLRKINKRTQMLLSIALVLVIAGTGLFTYGKVTGKLKSSAVVIEVVFIKGKLVFDELSGEPLGGEKIYFYGSGPNGIYSYKLDEVETNGQGFYEAMIPSGDMVTVEWKKATPSSSANGCYEVSKRWGPIRMSAFTYQNANLILQPSAFIKGQVTSAGQPMAGASVKLFKNGRILDSGSTDTKGYYFLCSNNTPELTQNPYYGSKSKTETINLFWPGINKDFAL</sequence>
<comment type="caution">
    <text evidence="1">The sequence shown here is derived from an EMBL/GenBank/DDBJ whole genome shotgun (WGS) entry which is preliminary data.</text>
</comment>
<dbReference type="Gene3D" id="2.60.40.10">
    <property type="entry name" value="Immunoglobulins"/>
    <property type="match status" value="1"/>
</dbReference>
<organism evidence="1 2">
    <name type="scientific">Berkelbacteria bacterium GW2011_GWB1_38_5</name>
    <dbReference type="NCBI Taxonomy" id="1618336"/>
    <lineage>
        <taxon>Bacteria</taxon>
        <taxon>Candidatus Berkelbacteria</taxon>
    </lineage>
</organism>
<name>A0A0G0KDH0_9BACT</name>
<dbReference type="Proteomes" id="UP000034498">
    <property type="component" value="Unassembled WGS sequence"/>
</dbReference>
<evidence type="ECO:0000313" key="2">
    <source>
        <dbReference type="Proteomes" id="UP000034498"/>
    </source>
</evidence>
<protein>
    <recommendedName>
        <fullName evidence="3">Carboxypeptidase regulatory-like domain-containing protein</fullName>
    </recommendedName>
</protein>
<gene>
    <name evidence="1" type="ORF">US94_C0033G0008</name>
</gene>
<reference evidence="1 2" key="1">
    <citation type="journal article" date="2015" name="Nature">
        <title>rRNA introns, odd ribosomes, and small enigmatic genomes across a large radiation of phyla.</title>
        <authorList>
            <person name="Brown C.T."/>
            <person name="Hug L.A."/>
            <person name="Thomas B.C."/>
            <person name="Sharon I."/>
            <person name="Castelle C.J."/>
            <person name="Singh A."/>
            <person name="Wilkins M.J."/>
            <person name="Williams K.H."/>
            <person name="Banfield J.F."/>
        </authorList>
    </citation>
    <scope>NUCLEOTIDE SEQUENCE [LARGE SCALE GENOMIC DNA]</scope>
</reference>
<dbReference type="AlphaFoldDB" id="A0A0G0KDH0"/>
<accession>A0A0G0KDH0</accession>
<evidence type="ECO:0008006" key="3">
    <source>
        <dbReference type="Google" id="ProtNLM"/>
    </source>
</evidence>
<dbReference type="InterPro" id="IPR013783">
    <property type="entry name" value="Ig-like_fold"/>
</dbReference>
<proteinExistence type="predicted"/>
<dbReference type="EMBL" id="LBUX01000033">
    <property type="protein sequence ID" value="KKQ73565.1"/>
    <property type="molecule type" value="Genomic_DNA"/>
</dbReference>
<evidence type="ECO:0000313" key="1">
    <source>
        <dbReference type="EMBL" id="KKQ73565.1"/>
    </source>
</evidence>